<dbReference type="Gene3D" id="1.10.238.10">
    <property type="entry name" value="EF-hand"/>
    <property type="match status" value="1"/>
</dbReference>
<dbReference type="GO" id="GO:0006874">
    <property type="term" value="P:intracellular calcium ion homeostasis"/>
    <property type="evidence" value="ECO:0007669"/>
    <property type="project" value="TreeGrafter"/>
</dbReference>
<evidence type="ECO:0000256" key="1">
    <source>
        <dbReference type="ARBA" id="ARBA00022837"/>
    </source>
</evidence>
<evidence type="ECO:0000259" key="3">
    <source>
        <dbReference type="PROSITE" id="PS50222"/>
    </source>
</evidence>
<dbReference type="Pfam" id="PF13405">
    <property type="entry name" value="EF-hand_6"/>
    <property type="match status" value="1"/>
</dbReference>
<accession>A0A5B0NBV2</accession>
<dbReference type="GO" id="GO:0005509">
    <property type="term" value="F:calcium ion binding"/>
    <property type="evidence" value="ECO:0007669"/>
    <property type="project" value="InterPro"/>
</dbReference>
<dbReference type="EMBL" id="VDEP01000415">
    <property type="protein sequence ID" value="KAA1085249.1"/>
    <property type="molecule type" value="Genomic_DNA"/>
</dbReference>
<feature type="region of interest" description="Disordered" evidence="2">
    <location>
        <begin position="32"/>
        <end position="90"/>
    </location>
</feature>
<proteinExistence type="predicted"/>
<dbReference type="PROSITE" id="PS00018">
    <property type="entry name" value="EF_HAND_1"/>
    <property type="match status" value="1"/>
</dbReference>
<dbReference type="CDD" id="cd00051">
    <property type="entry name" value="EFh"/>
    <property type="match status" value="1"/>
</dbReference>
<dbReference type="PROSITE" id="PS50222">
    <property type="entry name" value="EF_HAND_2"/>
    <property type="match status" value="1"/>
</dbReference>
<reference evidence="4 5" key="1">
    <citation type="submission" date="2019-05" db="EMBL/GenBank/DDBJ databases">
        <title>Emergence of the Ug99 lineage of the wheat stem rust pathogen through somatic hybridization.</title>
        <authorList>
            <person name="Li F."/>
            <person name="Upadhyaya N.M."/>
            <person name="Sperschneider J."/>
            <person name="Matny O."/>
            <person name="Nguyen-Phuc H."/>
            <person name="Mago R."/>
            <person name="Raley C."/>
            <person name="Miller M.E."/>
            <person name="Silverstein K.A.T."/>
            <person name="Henningsen E."/>
            <person name="Hirsch C.D."/>
            <person name="Visser B."/>
            <person name="Pretorius Z.A."/>
            <person name="Steffenson B.J."/>
            <person name="Schwessinger B."/>
            <person name="Dodds P.N."/>
            <person name="Figueroa M."/>
        </authorList>
    </citation>
    <scope>NUCLEOTIDE SEQUENCE [LARGE SCALE GENOMIC DNA]</scope>
    <source>
        <strain evidence="4 5">Ug99</strain>
    </source>
</reference>
<dbReference type="InterPro" id="IPR011992">
    <property type="entry name" value="EF-hand-dom_pair"/>
</dbReference>
<evidence type="ECO:0000256" key="2">
    <source>
        <dbReference type="SAM" id="MobiDB-lite"/>
    </source>
</evidence>
<name>A0A5B0NBV2_PUCGR</name>
<dbReference type="PANTHER" id="PTHR31323:SF11">
    <property type="entry name" value="EF-HAND DOMAIN-CONTAINING PROTEIN"/>
    <property type="match status" value="1"/>
</dbReference>
<evidence type="ECO:0000313" key="5">
    <source>
        <dbReference type="Proteomes" id="UP000325313"/>
    </source>
</evidence>
<sequence>MTVEEKQCSNTFRANAAPQSDNKWALDRLAAAKGVSHHPKKRNSKSRSNLNSRRMRNGLQMPHTKDSTTIEVPLTPRGASMDYTGGKRTADNRTPELEIELMEKDQKRRRSSNFLTFTDQLTSALNAAVKNRNSATGGMLSSTYSAKKLAKKLFEGLDKDRGGFITPDEFEPYFKKPSDAAIAFKLFDQDGNGDIDRKEMRNAVVRIYKERRALSKGLKDMSSAVSKLDANIFAAGTNGYNGPWFLI</sequence>
<dbReference type="GO" id="GO:0005262">
    <property type="term" value="F:calcium channel activity"/>
    <property type="evidence" value="ECO:0007669"/>
    <property type="project" value="TreeGrafter"/>
</dbReference>
<feature type="domain" description="EF-hand" evidence="3">
    <location>
        <begin position="175"/>
        <end position="210"/>
    </location>
</feature>
<dbReference type="InterPro" id="IPR018247">
    <property type="entry name" value="EF_Hand_1_Ca_BS"/>
</dbReference>
<organism evidence="4 5">
    <name type="scientific">Puccinia graminis f. sp. tritici</name>
    <dbReference type="NCBI Taxonomy" id="56615"/>
    <lineage>
        <taxon>Eukaryota</taxon>
        <taxon>Fungi</taxon>
        <taxon>Dikarya</taxon>
        <taxon>Basidiomycota</taxon>
        <taxon>Pucciniomycotina</taxon>
        <taxon>Pucciniomycetes</taxon>
        <taxon>Pucciniales</taxon>
        <taxon>Pucciniaceae</taxon>
        <taxon>Puccinia</taxon>
    </lineage>
</organism>
<dbReference type="FunFam" id="1.10.238.10:FF:000674">
    <property type="entry name" value="Chromosome 19, whole genome shotgun sequence"/>
    <property type="match status" value="1"/>
</dbReference>
<gene>
    <name evidence="4" type="ORF">PGTUg99_014104</name>
</gene>
<dbReference type="Proteomes" id="UP000325313">
    <property type="component" value="Unassembled WGS sequence"/>
</dbReference>
<keyword evidence="1" id="KW-0106">Calcium</keyword>
<dbReference type="SUPFAM" id="SSF47473">
    <property type="entry name" value="EF-hand"/>
    <property type="match status" value="1"/>
</dbReference>
<dbReference type="SMART" id="SM00054">
    <property type="entry name" value="EFh"/>
    <property type="match status" value="2"/>
</dbReference>
<protein>
    <recommendedName>
        <fullName evidence="3">EF-hand domain-containing protein</fullName>
    </recommendedName>
</protein>
<dbReference type="InterPro" id="IPR002048">
    <property type="entry name" value="EF_hand_dom"/>
</dbReference>
<dbReference type="PANTHER" id="PTHR31323">
    <property type="entry name" value="MECHANOSENSITIVE ION CHANNEL PROTEIN MSY2"/>
    <property type="match status" value="1"/>
</dbReference>
<feature type="compositionally biased region" description="Basic residues" evidence="2">
    <location>
        <begin position="35"/>
        <end position="45"/>
    </location>
</feature>
<comment type="caution">
    <text evidence="4">The sequence shown here is derived from an EMBL/GenBank/DDBJ whole genome shotgun (WGS) entry which is preliminary data.</text>
</comment>
<dbReference type="AlphaFoldDB" id="A0A5B0NBV2"/>
<evidence type="ECO:0000313" key="4">
    <source>
        <dbReference type="EMBL" id="KAA1085249.1"/>
    </source>
</evidence>